<protein>
    <submittedName>
        <fullName evidence="1">Uncharacterized protein</fullName>
    </submittedName>
</protein>
<evidence type="ECO:0000313" key="1">
    <source>
        <dbReference type="EMBL" id="CAH2035546.1"/>
    </source>
</evidence>
<proteinExistence type="predicted"/>
<gene>
    <name evidence="1" type="ORF">IPOD504_LOCUS602</name>
</gene>
<organism evidence="1 2">
    <name type="scientific">Iphiclides podalirius</name>
    <name type="common">scarce swallowtail</name>
    <dbReference type="NCBI Taxonomy" id="110791"/>
    <lineage>
        <taxon>Eukaryota</taxon>
        <taxon>Metazoa</taxon>
        <taxon>Ecdysozoa</taxon>
        <taxon>Arthropoda</taxon>
        <taxon>Hexapoda</taxon>
        <taxon>Insecta</taxon>
        <taxon>Pterygota</taxon>
        <taxon>Neoptera</taxon>
        <taxon>Endopterygota</taxon>
        <taxon>Lepidoptera</taxon>
        <taxon>Glossata</taxon>
        <taxon>Ditrysia</taxon>
        <taxon>Papilionoidea</taxon>
        <taxon>Papilionidae</taxon>
        <taxon>Papilioninae</taxon>
        <taxon>Iphiclides</taxon>
    </lineage>
</organism>
<dbReference type="Proteomes" id="UP000837857">
    <property type="component" value="Chromosome 1"/>
</dbReference>
<reference evidence="1" key="1">
    <citation type="submission" date="2022-03" db="EMBL/GenBank/DDBJ databases">
        <authorList>
            <person name="Martin H S."/>
        </authorList>
    </citation>
    <scope>NUCLEOTIDE SEQUENCE</scope>
</reference>
<evidence type="ECO:0000313" key="2">
    <source>
        <dbReference type="Proteomes" id="UP000837857"/>
    </source>
</evidence>
<name>A0ABN8HPB9_9NEOP</name>
<sequence>MYVYCSNLRVKLRVTCVRLSQRLRGAFAVWRTGCSLRPEIGDENDEDMTNSIGKYNSQVHLHRHSGTNVIVLAFRCVSSEFPTFTFPINNIFASLTAVTNLPAPPLPARASPPYPSRSGYPPRCECRRLQKAQQNAQATALRLSTANCIRRSHRIVVQIA</sequence>
<accession>A0ABN8HPB9</accession>
<feature type="non-terminal residue" evidence="1">
    <location>
        <position position="1"/>
    </location>
</feature>
<keyword evidence="2" id="KW-1185">Reference proteome</keyword>
<dbReference type="EMBL" id="OW152813">
    <property type="protein sequence ID" value="CAH2035546.1"/>
    <property type="molecule type" value="Genomic_DNA"/>
</dbReference>